<keyword evidence="5 9" id="KW-1133">Transmembrane helix</keyword>
<evidence type="ECO:0000256" key="9">
    <source>
        <dbReference type="SAM" id="Phobius"/>
    </source>
</evidence>
<evidence type="ECO:0000256" key="6">
    <source>
        <dbReference type="ARBA" id="ARBA00023136"/>
    </source>
</evidence>
<evidence type="ECO:0000256" key="8">
    <source>
        <dbReference type="ARBA" id="ARBA00023180"/>
    </source>
</evidence>
<dbReference type="PROSITE" id="PS50041">
    <property type="entry name" value="C_TYPE_LECTIN_2"/>
    <property type="match status" value="1"/>
</dbReference>
<dbReference type="Gene3D" id="1.20.1070.10">
    <property type="entry name" value="Rhodopsin 7-helix transmembrane proteins"/>
    <property type="match status" value="1"/>
</dbReference>
<feature type="non-terminal residue" evidence="13">
    <location>
        <position position="1"/>
    </location>
</feature>
<dbReference type="PROSITE" id="PS50261">
    <property type="entry name" value="G_PROTEIN_RECEP_F2_4"/>
    <property type="match status" value="1"/>
</dbReference>
<keyword evidence="14" id="KW-1185">Reference proteome</keyword>
<gene>
    <name evidence="13" type="ORF">PMEA_00031889</name>
</gene>
<dbReference type="PRINTS" id="PR00249">
    <property type="entry name" value="GPCRSECRETIN"/>
</dbReference>
<dbReference type="InterPro" id="IPR057244">
    <property type="entry name" value="GAIN_B"/>
</dbReference>
<feature type="transmembrane region" description="Helical" evidence="9">
    <location>
        <begin position="547"/>
        <end position="569"/>
    </location>
</feature>
<dbReference type="GO" id="GO:0004930">
    <property type="term" value="F:G protein-coupled receptor activity"/>
    <property type="evidence" value="ECO:0007669"/>
    <property type="project" value="InterPro"/>
</dbReference>
<dbReference type="PANTHER" id="PTHR12011">
    <property type="entry name" value="ADHESION G-PROTEIN COUPLED RECEPTOR"/>
    <property type="match status" value="1"/>
</dbReference>
<reference evidence="13 14" key="1">
    <citation type="submission" date="2022-05" db="EMBL/GenBank/DDBJ databases">
        <authorList>
            <consortium name="Genoscope - CEA"/>
            <person name="William W."/>
        </authorList>
    </citation>
    <scope>NUCLEOTIDE SEQUENCE [LARGE SCALE GENOMIC DNA]</scope>
</reference>
<feature type="domain" description="G-protein coupled receptors family 2 profile 2" evidence="12">
    <location>
        <begin position="443"/>
        <end position="685"/>
    </location>
</feature>
<feature type="domain" description="GAIN-B" evidence="11">
    <location>
        <begin position="282"/>
        <end position="433"/>
    </location>
</feature>
<dbReference type="SMART" id="SM00034">
    <property type="entry name" value="CLECT"/>
    <property type="match status" value="1"/>
</dbReference>
<evidence type="ECO:0000256" key="2">
    <source>
        <dbReference type="ARBA" id="ARBA00007343"/>
    </source>
</evidence>
<protein>
    <submittedName>
        <fullName evidence="13">Uncharacterized protein</fullName>
    </submittedName>
</protein>
<keyword evidence="7" id="KW-1015">Disulfide bond</keyword>
<dbReference type="GO" id="GO:0005886">
    <property type="term" value="C:plasma membrane"/>
    <property type="evidence" value="ECO:0007669"/>
    <property type="project" value="TreeGrafter"/>
</dbReference>
<dbReference type="AlphaFoldDB" id="A0AAU9XY72"/>
<feature type="transmembrane region" description="Helical" evidence="9">
    <location>
        <begin position="589"/>
        <end position="613"/>
    </location>
</feature>
<feature type="transmembrane region" description="Helical" evidence="9">
    <location>
        <begin position="661"/>
        <end position="683"/>
    </location>
</feature>
<sequence length="733" mass="82713">CLNITFKNSWYIISVHETYWPNSWLWGREACQNQGGYLVSIETEEEWNFINDQIQRRNTTYYENKWSIGLTKKAGNWTWVNGRPLTICKWEQGEPRGEHDAAFMYKWSSNGEQGVFGGVNVMRIGYNHSYICEISEGKLLFLLLLLFCFFLSSLASTYYKISVSFKFCRLSNGDKLELRTFTPSAFPATSPSLSPSQSLLPSTSSSALQSTRIQKLVCNFCFCFVFLLLGSSYSIIITVISLTSGGGISVLEIFITGIKKITKARNCAPITDEIETRRGSTFKVAIAFEEFALKYSKLHLTGTRSSQVIDSQTMVSLVVGIVYKDLHELLDTNQTIRNEAGEATRYLNSRIMAVAMDPKPNKLEANVMLKFRNLKVDGREKTCVFWRGFSKSSEGFSGRGCHVVASQSNTEETVCSCNHLTHFAVLLDYNGSSGLTEEDETVLEFITYVGLSLSIIGIILTVILYSFLTDVHQPLSQIRLSLSVALGAGQFIFLVGINATENKASCITAAAFMQYFLMASFCWMLVEGFYLYLFVVKVYNITEKMDMYHLMSWGLPIVMVGISLCIAAGKDGIESFTSDKYCWLSYTNNLIWIFAAFMAFVEVLNILILVRVIKEMTTLVQPMGEDNHIKQIRLGFKTCAVMIPLMGITWLFGLLSPWHKAFAYIFTIFNSTQGFLIFFFHCVRNSQIRERLKRRMNAIFPSSEAGNSARKNSRVNASDAGKIQAVEMQSFDT</sequence>
<dbReference type="SUPFAM" id="SSF56436">
    <property type="entry name" value="C-type lectin-like"/>
    <property type="match status" value="1"/>
</dbReference>
<comment type="subcellular location">
    <subcellularLocation>
        <location evidence="1">Membrane</location>
        <topology evidence="1">Multi-pass membrane protein</topology>
    </subcellularLocation>
</comment>
<dbReference type="PROSITE" id="PS00650">
    <property type="entry name" value="G_PROTEIN_RECEP_F2_2"/>
    <property type="match status" value="1"/>
</dbReference>
<feature type="transmembrane region" description="Helical" evidence="9">
    <location>
        <begin position="480"/>
        <end position="500"/>
    </location>
</feature>
<keyword evidence="8" id="KW-0325">Glycoprotein</keyword>
<dbReference type="PROSITE" id="PS50221">
    <property type="entry name" value="GAIN_B"/>
    <property type="match status" value="1"/>
</dbReference>
<keyword evidence="3 9" id="KW-0812">Transmembrane</keyword>
<dbReference type="SMART" id="SM00303">
    <property type="entry name" value="GPS"/>
    <property type="match status" value="1"/>
</dbReference>
<evidence type="ECO:0000256" key="5">
    <source>
        <dbReference type="ARBA" id="ARBA00022989"/>
    </source>
</evidence>
<dbReference type="PANTHER" id="PTHR12011:SF347">
    <property type="entry name" value="FI21270P1-RELATED"/>
    <property type="match status" value="1"/>
</dbReference>
<feature type="transmembrane region" description="Helical" evidence="9">
    <location>
        <begin position="445"/>
        <end position="468"/>
    </location>
</feature>
<evidence type="ECO:0000259" key="10">
    <source>
        <dbReference type="PROSITE" id="PS50041"/>
    </source>
</evidence>
<comment type="caution">
    <text evidence="13">The sequence shown here is derived from an EMBL/GenBank/DDBJ whole genome shotgun (WGS) entry which is preliminary data.</text>
</comment>
<evidence type="ECO:0000313" key="13">
    <source>
        <dbReference type="EMBL" id="CAH3159350.1"/>
    </source>
</evidence>
<dbReference type="InterPro" id="IPR017981">
    <property type="entry name" value="GPCR_2-like_7TM"/>
</dbReference>
<name>A0AAU9XY72_9CNID</name>
<keyword evidence="6 9" id="KW-0472">Membrane</keyword>
<dbReference type="InterPro" id="IPR046338">
    <property type="entry name" value="GAIN_dom_sf"/>
</dbReference>
<comment type="similarity">
    <text evidence="2">Belongs to the G-protein coupled receptor 2 family. Adhesion G-protein coupled receptor (ADGR) subfamily.</text>
</comment>
<evidence type="ECO:0000256" key="3">
    <source>
        <dbReference type="ARBA" id="ARBA00022692"/>
    </source>
</evidence>
<dbReference type="Pfam" id="PF01825">
    <property type="entry name" value="GPS"/>
    <property type="match status" value="1"/>
</dbReference>
<dbReference type="Pfam" id="PF00002">
    <property type="entry name" value="7tm_2"/>
    <property type="match status" value="1"/>
</dbReference>
<dbReference type="InterPro" id="IPR017983">
    <property type="entry name" value="GPCR_2_secretin-like_CS"/>
</dbReference>
<keyword evidence="4" id="KW-0732">Signal</keyword>
<evidence type="ECO:0000256" key="7">
    <source>
        <dbReference type="ARBA" id="ARBA00023157"/>
    </source>
</evidence>
<feature type="domain" description="C-type lectin" evidence="10">
    <location>
        <begin position="6"/>
        <end position="109"/>
    </location>
</feature>
<evidence type="ECO:0000256" key="4">
    <source>
        <dbReference type="ARBA" id="ARBA00022729"/>
    </source>
</evidence>
<evidence type="ECO:0000313" key="14">
    <source>
        <dbReference type="Proteomes" id="UP001159428"/>
    </source>
</evidence>
<dbReference type="InterPro" id="IPR016186">
    <property type="entry name" value="C-type_lectin-like/link_sf"/>
</dbReference>
<organism evidence="13 14">
    <name type="scientific">Pocillopora meandrina</name>
    <dbReference type="NCBI Taxonomy" id="46732"/>
    <lineage>
        <taxon>Eukaryota</taxon>
        <taxon>Metazoa</taxon>
        <taxon>Cnidaria</taxon>
        <taxon>Anthozoa</taxon>
        <taxon>Hexacorallia</taxon>
        <taxon>Scleractinia</taxon>
        <taxon>Astrocoeniina</taxon>
        <taxon>Pocilloporidae</taxon>
        <taxon>Pocillopora</taxon>
    </lineage>
</organism>
<dbReference type="SUPFAM" id="SSF81321">
    <property type="entry name" value="Family A G protein-coupled receptor-like"/>
    <property type="match status" value="1"/>
</dbReference>
<feature type="transmembrane region" description="Helical" evidence="9">
    <location>
        <begin position="634"/>
        <end position="655"/>
    </location>
</feature>
<dbReference type="InterPro" id="IPR001304">
    <property type="entry name" value="C-type_lectin-like"/>
</dbReference>
<dbReference type="Gene3D" id="2.60.220.50">
    <property type="match status" value="1"/>
</dbReference>
<feature type="transmembrane region" description="Helical" evidence="9">
    <location>
        <begin position="512"/>
        <end position="535"/>
    </location>
</feature>
<dbReference type="CDD" id="cd00037">
    <property type="entry name" value="CLECT"/>
    <property type="match status" value="1"/>
</dbReference>
<dbReference type="Pfam" id="PF00059">
    <property type="entry name" value="Lectin_C"/>
    <property type="match status" value="1"/>
</dbReference>
<accession>A0AAU9XY72</accession>
<dbReference type="InterPro" id="IPR016187">
    <property type="entry name" value="CTDL_fold"/>
</dbReference>
<feature type="transmembrane region" description="Helical" evidence="9">
    <location>
        <begin position="139"/>
        <end position="159"/>
    </location>
</feature>
<evidence type="ECO:0000259" key="11">
    <source>
        <dbReference type="PROSITE" id="PS50221"/>
    </source>
</evidence>
<evidence type="ECO:0000259" key="12">
    <source>
        <dbReference type="PROSITE" id="PS50261"/>
    </source>
</evidence>
<dbReference type="FunFam" id="1.20.1070.10:FF:000058">
    <property type="entry name" value="Adhesion G protein-coupled receptor F5"/>
    <property type="match status" value="1"/>
</dbReference>
<feature type="transmembrane region" description="Helical" evidence="9">
    <location>
        <begin position="216"/>
        <end position="242"/>
    </location>
</feature>
<dbReference type="Gene3D" id="3.10.100.10">
    <property type="entry name" value="Mannose-Binding Protein A, subunit A"/>
    <property type="match status" value="1"/>
</dbReference>
<dbReference type="InterPro" id="IPR000203">
    <property type="entry name" value="GPS"/>
</dbReference>
<dbReference type="Proteomes" id="UP001159428">
    <property type="component" value="Unassembled WGS sequence"/>
</dbReference>
<evidence type="ECO:0000256" key="1">
    <source>
        <dbReference type="ARBA" id="ARBA00004141"/>
    </source>
</evidence>
<dbReference type="InterPro" id="IPR000832">
    <property type="entry name" value="GPCR_2_secretin-like"/>
</dbReference>
<dbReference type="GO" id="GO:0007166">
    <property type="term" value="P:cell surface receptor signaling pathway"/>
    <property type="evidence" value="ECO:0007669"/>
    <property type="project" value="InterPro"/>
</dbReference>
<dbReference type="EMBL" id="CALNXJ010000071">
    <property type="protein sequence ID" value="CAH3159350.1"/>
    <property type="molecule type" value="Genomic_DNA"/>
</dbReference>
<proteinExistence type="inferred from homology"/>